<protein>
    <recommendedName>
        <fullName evidence="3">Tyr recombinase domain-containing protein</fullName>
    </recommendedName>
</protein>
<evidence type="ECO:0008006" key="3">
    <source>
        <dbReference type="Google" id="ProtNLM"/>
    </source>
</evidence>
<dbReference type="AlphaFoldDB" id="A0A5J4U019"/>
<sequence>MLHALVLLEAHSTLRGTELASITRDSIPVELNSIKIIVSKKKAKNGGREIVIRSRFGKTICPFVAFSNWINMLNDKFSGKLSMWLNKRNFQASDQGIRDLLRSRIRQAYHAPGSIIVDEYYNKPEHPLGIDDVINQSVPVTLINQQNILL</sequence>
<name>A0A5J4U019_9EUKA</name>
<comment type="caution">
    <text evidence="1">The sequence shown here is derived from an EMBL/GenBank/DDBJ whole genome shotgun (WGS) entry which is preliminary data.</text>
</comment>
<accession>A0A5J4U019</accession>
<gene>
    <name evidence="1" type="ORF">EZS28_040710</name>
</gene>
<dbReference type="Proteomes" id="UP000324800">
    <property type="component" value="Unassembled WGS sequence"/>
</dbReference>
<dbReference type="EMBL" id="SNRW01022510">
    <property type="protein sequence ID" value="KAA6363764.1"/>
    <property type="molecule type" value="Genomic_DNA"/>
</dbReference>
<reference evidence="1 2" key="1">
    <citation type="submission" date="2019-03" db="EMBL/GenBank/DDBJ databases">
        <title>Single cell metagenomics reveals metabolic interactions within the superorganism composed of flagellate Streblomastix strix and complex community of Bacteroidetes bacteria on its surface.</title>
        <authorList>
            <person name="Treitli S.C."/>
            <person name="Kolisko M."/>
            <person name="Husnik F."/>
            <person name="Keeling P."/>
            <person name="Hampl V."/>
        </authorList>
    </citation>
    <scope>NUCLEOTIDE SEQUENCE [LARGE SCALE GENOMIC DNA]</scope>
    <source>
        <strain evidence="1">ST1C</strain>
    </source>
</reference>
<organism evidence="1 2">
    <name type="scientific">Streblomastix strix</name>
    <dbReference type="NCBI Taxonomy" id="222440"/>
    <lineage>
        <taxon>Eukaryota</taxon>
        <taxon>Metamonada</taxon>
        <taxon>Preaxostyla</taxon>
        <taxon>Oxymonadida</taxon>
        <taxon>Streblomastigidae</taxon>
        <taxon>Streblomastix</taxon>
    </lineage>
</organism>
<evidence type="ECO:0000313" key="2">
    <source>
        <dbReference type="Proteomes" id="UP000324800"/>
    </source>
</evidence>
<evidence type="ECO:0000313" key="1">
    <source>
        <dbReference type="EMBL" id="KAA6363764.1"/>
    </source>
</evidence>
<proteinExistence type="predicted"/>